<feature type="transmembrane region" description="Helical" evidence="8">
    <location>
        <begin position="371"/>
        <end position="395"/>
    </location>
</feature>
<comment type="similarity">
    <text evidence="2">Belongs to the acyltransferase 3 family.</text>
</comment>
<gene>
    <name evidence="10" type="ORF">GCM10022231_12910</name>
</gene>
<evidence type="ECO:0000313" key="11">
    <source>
        <dbReference type="Proteomes" id="UP001418444"/>
    </source>
</evidence>
<feature type="transmembrane region" description="Helical" evidence="8">
    <location>
        <begin position="416"/>
        <end position="434"/>
    </location>
</feature>
<dbReference type="InterPro" id="IPR002656">
    <property type="entry name" value="Acyl_transf_3_dom"/>
</dbReference>
<dbReference type="GO" id="GO:0016746">
    <property type="term" value="F:acyltransferase activity"/>
    <property type="evidence" value="ECO:0007669"/>
    <property type="project" value="UniProtKB-KW"/>
</dbReference>
<evidence type="ECO:0000256" key="1">
    <source>
        <dbReference type="ARBA" id="ARBA00004651"/>
    </source>
</evidence>
<feature type="transmembrane region" description="Helical" evidence="8">
    <location>
        <begin position="232"/>
        <end position="255"/>
    </location>
</feature>
<evidence type="ECO:0000256" key="6">
    <source>
        <dbReference type="ARBA" id="ARBA00023136"/>
    </source>
</evidence>
<proteinExistence type="inferred from homology"/>
<reference evidence="11" key="1">
    <citation type="journal article" date="2019" name="Int. J. Syst. Evol. Microbiol.">
        <title>The Global Catalogue of Microorganisms (GCM) 10K type strain sequencing project: providing services to taxonomists for standard genome sequencing and annotation.</title>
        <authorList>
            <consortium name="The Broad Institute Genomics Platform"/>
            <consortium name="The Broad Institute Genome Sequencing Center for Infectious Disease"/>
            <person name="Wu L."/>
            <person name="Ma J."/>
        </authorList>
    </citation>
    <scope>NUCLEOTIDE SEQUENCE [LARGE SCALE GENOMIC DNA]</scope>
    <source>
        <strain evidence="11">JCM 16923</strain>
    </source>
</reference>
<comment type="caution">
    <text evidence="10">The sequence shown here is derived from an EMBL/GenBank/DDBJ whole genome shotgun (WGS) entry which is preliminary data.</text>
</comment>
<evidence type="ECO:0000313" key="10">
    <source>
        <dbReference type="EMBL" id="GAA3955678.1"/>
    </source>
</evidence>
<dbReference type="EMBL" id="BAAAZW010000003">
    <property type="protein sequence ID" value="GAA3955678.1"/>
    <property type="molecule type" value="Genomic_DNA"/>
</dbReference>
<keyword evidence="10" id="KW-0012">Acyltransferase</keyword>
<feature type="transmembrane region" description="Helical" evidence="8">
    <location>
        <begin position="169"/>
        <end position="191"/>
    </location>
</feature>
<feature type="domain" description="Acyltransferase 3" evidence="9">
    <location>
        <begin position="42"/>
        <end position="389"/>
    </location>
</feature>
<feature type="transmembrane region" description="Helical" evidence="8">
    <location>
        <begin position="267"/>
        <end position="286"/>
    </location>
</feature>
<keyword evidence="10" id="KW-0808">Transferase</keyword>
<feature type="transmembrane region" description="Helical" evidence="8">
    <location>
        <begin position="440"/>
        <end position="460"/>
    </location>
</feature>
<accession>A0ABP7NWU9</accession>
<evidence type="ECO:0000256" key="2">
    <source>
        <dbReference type="ARBA" id="ARBA00007400"/>
    </source>
</evidence>
<feature type="transmembrane region" description="Helical" evidence="8">
    <location>
        <begin position="112"/>
        <end position="130"/>
    </location>
</feature>
<keyword evidence="4 8" id="KW-0812">Transmembrane</keyword>
<evidence type="ECO:0000256" key="7">
    <source>
        <dbReference type="SAM" id="MobiDB-lite"/>
    </source>
</evidence>
<dbReference type="Proteomes" id="UP001418444">
    <property type="component" value="Unassembled WGS sequence"/>
</dbReference>
<dbReference type="Pfam" id="PF01757">
    <property type="entry name" value="Acyl_transf_3"/>
    <property type="match status" value="1"/>
</dbReference>
<keyword evidence="11" id="KW-1185">Reference proteome</keyword>
<keyword evidence="6 8" id="KW-0472">Membrane</keyword>
<feature type="transmembrane region" description="Helical" evidence="8">
    <location>
        <begin position="200"/>
        <end position="217"/>
    </location>
</feature>
<dbReference type="PANTHER" id="PTHR40074">
    <property type="entry name" value="O-ACETYLTRANSFERASE WECH"/>
    <property type="match status" value="1"/>
</dbReference>
<evidence type="ECO:0000256" key="5">
    <source>
        <dbReference type="ARBA" id="ARBA00022989"/>
    </source>
</evidence>
<feature type="region of interest" description="Disordered" evidence="7">
    <location>
        <begin position="1"/>
        <end position="37"/>
    </location>
</feature>
<evidence type="ECO:0000256" key="4">
    <source>
        <dbReference type="ARBA" id="ARBA00022692"/>
    </source>
</evidence>
<organism evidence="10 11">
    <name type="scientific">Gordonia caeni</name>
    <dbReference type="NCBI Taxonomy" id="1007097"/>
    <lineage>
        <taxon>Bacteria</taxon>
        <taxon>Bacillati</taxon>
        <taxon>Actinomycetota</taxon>
        <taxon>Actinomycetes</taxon>
        <taxon>Mycobacteriales</taxon>
        <taxon>Gordoniaceae</taxon>
        <taxon>Gordonia</taxon>
    </lineage>
</organism>
<keyword evidence="3" id="KW-1003">Cell membrane</keyword>
<keyword evidence="5 8" id="KW-1133">Transmembrane helix</keyword>
<sequence length="470" mass="52794">MNSSADSRPAPAATPPPTGDEHPAPAPETPQDKPRKKDKHLYQIDFVRLVTFAGVVLDHVILALATNAELVAQGVGLLLRYTRYCFFALTGFVLTFQYRNRELHAPTFWRRRFKLIGLPFVAWSLFYWVYNRWRRGGWGDVEAAFSDMHAAAMSLKSIAYDLITGHAAYHLYFLSVSMQIYVVFPLILWVLRRTWGYHRYLLALSGVFHIWLLYHMVRPPLELFADGAPGMLWRYLGITLLPYQFFVLAGCLAAYHFEAFSAFMKRWRWQLGAAAVVAIVLTLVYYRDQVLGGEEVFRATNVFMVHNAFAFIGIIVLLYIGGTAWQNRRTPGSIPDKLMAKAADRSFGIYLAHVVAIFAVTPAFLRWNAGVGWRIFVMYLVVCVLTVFLVEVLRLSPISLITTGRNRLDWRAQNPAKQLPVAVAAIVVGVLVQVFTGQGIGAFVAGTGLILLVGALVVLAKQRSEPLIPA</sequence>
<feature type="transmembrane region" description="Helical" evidence="8">
    <location>
        <begin position="81"/>
        <end position="100"/>
    </location>
</feature>
<feature type="transmembrane region" description="Helical" evidence="8">
    <location>
        <begin position="46"/>
        <end position="66"/>
    </location>
</feature>
<dbReference type="RefSeq" id="WP_344781821.1">
    <property type="nucleotide sequence ID" value="NZ_BAAAZW010000003.1"/>
</dbReference>
<evidence type="ECO:0000256" key="8">
    <source>
        <dbReference type="SAM" id="Phobius"/>
    </source>
</evidence>
<name>A0ABP7NWU9_9ACTN</name>
<feature type="transmembrane region" description="Helical" evidence="8">
    <location>
        <begin position="347"/>
        <end position="365"/>
    </location>
</feature>
<feature type="transmembrane region" description="Helical" evidence="8">
    <location>
        <begin position="306"/>
        <end position="326"/>
    </location>
</feature>
<protein>
    <submittedName>
        <fullName evidence="10">Acyltransferase</fullName>
    </submittedName>
</protein>
<comment type="subcellular location">
    <subcellularLocation>
        <location evidence="1">Cell membrane</location>
        <topology evidence="1">Multi-pass membrane protein</topology>
    </subcellularLocation>
</comment>
<evidence type="ECO:0000256" key="3">
    <source>
        <dbReference type="ARBA" id="ARBA00022475"/>
    </source>
</evidence>
<dbReference type="PANTHER" id="PTHR40074:SF2">
    <property type="entry name" value="O-ACETYLTRANSFERASE WECH"/>
    <property type="match status" value="1"/>
</dbReference>
<evidence type="ECO:0000259" key="9">
    <source>
        <dbReference type="Pfam" id="PF01757"/>
    </source>
</evidence>
<feature type="compositionally biased region" description="Pro residues" evidence="7">
    <location>
        <begin position="12"/>
        <end position="28"/>
    </location>
</feature>